<organism evidence="9 10">
    <name type="scientific">Simiduia curdlanivorans</name>
    <dbReference type="NCBI Taxonomy" id="1492769"/>
    <lineage>
        <taxon>Bacteria</taxon>
        <taxon>Pseudomonadati</taxon>
        <taxon>Pseudomonadota</taxon>
        <taxon>Gammaproteobacteria</taxon>
        <taxon>Cellvibrionales</taxon>
        <taxon>Cellvibrionaceae</taxon>
        <taxon>Simiduia</taxon>
    </lineage>
</organism>
<reference evidence="10" key="1">
    <citation type="journal article" date="2019" name="Int. J. Syst. Evol. Microbiol.">
        <title>The Global Catalogue of Microorganisms (GCM) 10K type strain sequencing project: providing services to taxonomists for standard genome sequencing and annotation.</title>
        <authorList>
            <consortium name="The Broad Institute Genomics Platform"/>
            <consortium name="The Broad Institute Genome Sequencing Center for Infectious Disease"/>
            <person name="Wu L."/>
            <person name="Ma J."/>
        </authorList>
    </citation>
    <scope>NUCLEOTIDE SEQUENCE [LARGE SCALE GENOMIC DNA]</scope>
    <source>
        <strain evidence="10">CECT 8570</strain>
    </source>
</reference>
<evidence type="ECO:0000256" key="5">
    <source>
        <dbReference type="ARBA" id="ARBA00023136"/>
    </source>
</evidence>
<keyword evidence="2" id="KW-1003">Cell membrane</keyword>
<evidence type="ECO:0000256" key="3">
    <source>
        <dbReference type="ARBA" id="ARBA00022692"/>
    </source>
</evidence>
<keyword evidence="4 6" id="KW-1133">Transmembrane helix</keyword>
<comment type="caution">
    <text evidence="9">The sequence shown here is derived from an EMBL/GenBank/DDBJ whole genome shotgun (WGS) entry which is preliminary data.</text>
</comment>
<evidence type="ECO:0000259" key="7">
    <source>
        <dbReference type="Pfam" id="PF10035"/>
    </source>
</evidence>
<name>A0ABV8V2H8_9GAMM</name>
<gene>
    <name evidence="9" type="ORF">ACFOX3_07245</name>
</gene>
<feature type="transmembrane region" description="Helical" evidence="6">
    <location>
        <begin position="44"/>
        <end position="64"/>
    </location>
</feature>
<evidence type="ECO:0000313" key="9">
    <source>
        <dbReference type="EMBL" id="MFC4362089.1"/>
    </source>
</evidence>
<keyword evidence="5 6" id="KW-0472">Membrane</keyword>
<dbReference type="EMBL" id="JBHSCX010000005">
    <property type="protein sequence ID" value="MFC4362089.1"/>
    <property type="molecule type" value="Genomic_DNA"/>
</dbReference>
<dbReference type="PANTHER" id="PTHR40060">
    <property type="entry name" value="UPF0316 PROTEIN YEBE"/>
    <property type="match status" value="1"/>
</dbReference>
<evidence type="ECO:0000259" key="8">
    <source>
        <dbReference type="Pfam" id="PF18955"/>
    </source>
</evidence>
<dbReference type="InterPro" id="IPR022930">
    <property type="entry name" value="UPF0316"/>
</dbReference>
<evidence type="ECO:0000256" key="4">
    <source>
        <dbReference type="ARBA" id="ARBA00022989"/>
    </source>
</evidence>
<feature type="transmembrane region" description="Helical" evidence="6">
    <location>
        <begin position="12"/>
        <end position="32"/>
    </location>
</feature>
<proteinExistence type="predicted"/>
<sequence length="197" mass="22176">MSDALAFLHQYPVLLCCAIFCARLLDVSLGTLRTLMVFRGYRALSAFVGFFEVLLWVAAASQVITHLDQWYLAVAYAAGFAAGNYVGITIEAKLAMGRELVRIVTESPDICLAKELRKHNYSVIELAARFDDEKDVEILLISESRKRIPDLCRLVNSIDPSAFYTTSDIKKQFQVDQLLNTERPLINAGWRVVGKRK</sequence>
<feature type="domain" description="DUF5698" evidence="8">
    <location>
        <begin position="31"/>
        <end position="88"/>
    </location>
</feature>
<dbReference type="InterPro" id="IPR044035">
    <property type="entry name" value="DUF5698"/>
</dbReference>
<dbReference type="RefSeq" id="WP_290259135.1">
    <property type="nucleotide sequence ID" value="NZ_JAUFQG010000004.1"/>
</dbReference>
<keyword evidence="3 6" id="KW-0812">Transmembrane</keyword>
<dbReference type="Pfam" id="PF18955">
    <property type="entry name" value="DUF5698"/>
    <property type="match status" value="1"/>
</dbReference>
<dbReference type="NCBIfam" id="NF003191">
    <property type="entry name" value="PRK04164.1-2"/>
    <property type="match status" value="1"/>
</dbReference>
<feature type="transmembrane region" description="Helical" evidence="6">
    <location>
        <begin position="70"/>
        <end position="88"/>
    </location>
</feature>
<feature type="domain" description="DUF2179" evidence="7">
    <location>
        <begin position="134"/>
        <end position="171"/>
    </location>
</feature>
<dbReference type="CDD" id="cd16381">
    <property type="entry name" value="YitT_C_like_1"/>
    <property type="match status" value="1"/>
</dbReference>
<dbReference type="PANTHER" id="PTHR40060:SF1">
    <property type="entry name" value="UPF0316 PROTEIN YEBE"/>
    <property type="match status" value="1"/>
</dbReference>
<evidence type="ECO:0000313" key="10">
    <source>
        <dbReference type="Proteomes" id="UP001595840"/>
    </source>
</evidence>
<comment type="subcellular location">
    <subcellularLocation>
        <location evidence="1">Cell membrane</location>
        <topology evidence="1">Multi-pass membrane protein</topology>
    </subcellularLocation>
</comment>
<dbReference type="Pfam" id="PF10035">
    <property type="entry name" value="DUF2179"/>
    <property type="match status" value="1"/>
</dbReference>
<evidence type="ECO:0000256" key="6">
    <source>
        <dbReference type="SAM" id="Phobius"/>
    </source>
</evidence>
<protein>
    <submittedName>
        <fullName evidence="9">DUF2179 domain-containing protein</fullName>
    </submittedName>
</protein>
<evidence type="ECO:0000256" key="1">
    <source>
        <dbReference type="ARBA" id="ARBA00004651"/>
    </source>
</evidence>
<accession>A0ABV8V2H8</accession>
<evidence type="ECO:0000256" key="2">
    <source>
        <dbReference type="ARBA" id="ARBA00022475"/>
    </source>
</evidence>
<dbReference type="Proteomes" id="UP001595840">
    <property type="component" value="Unassembled WGS sequence"/>
</dbReference>
<dbReference type="InterPro" id="IPR019264">
    <property type="entry name" value="DUF2179"/>
</dbReference>
<keyword evidence="10" id="KW-1185">Reference proteome</keyword>